<dbReference type="InterPro" id="IPR018636">
    <property type="entry name" value="DUF2058"/>
</dbReference>
<proteinExistence type="predicted"/>
<sequence length="181" mass="20695">MAISLQDQLKQSGLVDDKKAKQLSRAKRKETKLAHKGKKPQIDQGKLALERTQAEKVARDKRLNLEKTQKAQNIAVAAQIKQLIELNFIARDGEEKFHFTDANKVKHIWVNEEQVDHLRKSMIAIVKLADQYVLVPMKVADKIAQRDTKVVIFKGDLSSAETNSEDDDFYADFKIPDDLVW</sequence>
<feature type="compositionally biased region" description="Basic residues" evidence="1">
    <location>
        <begin position="21"/>
        <end position="39"/>
    </location>
</feature>
<reference evidence="3" key="1">
    <citation type="submission" date="2017-08" db="EMBL/GenBank/DDBJ databases">
        <title>A dynamic microbial community with high functional redundancy inhabits the cold, oxic subseafloor aquifer.</title>
        <authorList>
            <person name="Tully B.J."/>
            <person name="Wheat C.G."/>
            <person name="Glazer B.T."/>
            <person name="Huber J.A."/>
        </authorList>
    </citation>
    <scope>NUCLEOTIDE SEQUENCE [LARGE SCALE GENOMIC DNA]</scope>
</reference>
<evidence type="ECO:0000313" key="3">
    <source>
        <dbReference type="Proteomes" id="UP000228987"/>
    </source>
</evidence>
<name>A0A2A5C7Z9_9GAMM</name>
<accession>A0A2A5C7Z9</accession>
<organism evidence="2 3">
    <name type="scientific">SAR86 cluster bacterium</name>
    <dbReference type="NCBI Taxonomy" id="2030880"/>
    <lineage>
        <taxon>Bacteria</taxon>
        <taxon>Pseudomonadati</taxon>
        <taxon>Pseudomonadota</taxon>
        <taxon>Gammaproteobacteria</taxon>
        <taxon>SAR86 cluster</taxon>
    </lineage>
</organism>
<evidence type="ECO:0000313" key="2">
    <source>
        <dbReference type="EMBL" id="PCJ39989.1"/>
    </source>
</evidence>
<gene>
    <name evidence="2" type="ORF">COA71_12510</name>
</gene>
<dbReference type="AlphaFoldDB" id="A0A2A5C7Z9"/>
<comment type="caution">
    <text evidence="2">The sequence shown here is derived from an EMBL/GenBank/DDBJ whole genome shotgun (WGS) entry which is preliminary data.</text>
</comment>
<protein>
    <submittedName>
        <fullName evidence="2">Nucleoprotein/polynucleotide-associated enzyme</fullName>
    </submittedName>
</protein>
<dbReference type="EMBL" id="NVWI01000011">
    <property type="protein sequence ID" value="PCJ39989.1"/>
    <property type="molecule type" value="Genomic_DNA"/>
</dbReference>
<evidence type="ECO:0000256" key="1">
    <source>
        <dbReference type="SAM" id="MobiDB-lite"/>
    </source>
</evidence>
<feature type="region of interest" description="Disordered" evidence="1">
    <location>
        <begin position="16"/>
        <end position="46"/>
    </location>
</feature>
<dbReference type="Pfam" id="PF09831">
    <property type="entry name" value="DUF2058"/>
    <property type="match status" value="1"/>
</dbReference>
<dbReference type="Proteomes" id="UP000228987">
    <property type="component" value="Unassembled WGS sequence"/>
</dbReference>